<dbReference type="Gene3D" id="1.10.472.10">
    <property type="entry name" value="Cyclin-like"/>
    <property type="match status" value="2"/>
</dbReference>
<dbReference type="InterPro" id="IPR004367">
    <property type="entry name" value="Cyclin_C-dom"/>
</dbReference>
<name>A0A9L0SWX5_HORSE</name>
<dbReference type="SMART" id="SM01332">
    <property type="entry name" value="Cyclin_C"/>
    <property type="match status" value="1"/>
</dbReference>
<dbReference type="InterPro" id="IPR006671">
    <property type="entry name" value="Cyclin_N"/>
</dbReference>
<dbReference type="GO" id="GO:0000307">
    <property type="term" value="C:cyclin-dependent protein kinase holoenzyme complex"/>
    <property type="evidence" value="ECO:0000318"/>
    <property type="project" value="GO_Central"/>
</dbReference>
<evidence type="ECO:0000313" key="7">
    <source>
        <dbReference type="Proteomes" id="UP000002281"/>
    </source>
</evidence>
<reference evidence="6" key="2">
    <citation type="submission" date="2025-08" db="UniProtKB">
        <authorList>
            <consortium name="Ensembl"/>
        </authorList>
    </citation>
    <scope>IDENTIFICATION</scope>
    <source>
        <strain evidence="6">Thoroughbred</strain>
    </source>
</reference>
<dbReference type="Pfam" id="PF00134">
    <property type="entry name" value="Cyclin_N"/>
    <property type="match status" value="1"/>
</dbReference>
<evidence type="ECO:0000256" key="3">
    <source>
        <dbReference type="SAM" id="MobiDB-lite"/>
    </source>
</evidence>
<comment type="similarity">
    <text evidence="2">Belongs to the cyclin family.</text>
</comment>
<dbReference type="FunFam" id="1.10.472.10:FF:000057">
    <property type="entry name" value="Cyclin N-terminal domain containing 2"/>
    <property type="match status" value="1"/>
</dbReference>
<feature type="region of interest" description="Disordered" evidence="3">
    <location>
        <begin position="1"/>
        <end position="48"/>
    </location>
</feature>
<organism evidence="6 7">
    <name type="scientific">Equus caballus</name>
    <name type="common">Horse</name>
    <dbReference type="NCBI Taxonomy" id="9796"/>
    <lineage>
        <taxon>Eukaryota</taxon>
        <taxon>Metazoa</taxon>
        <taxon>Chordata</taxon>
        <taxon>Craniata</taxon>
        <taxon>Vertebrata</taxon>
        <taxon>Euteleostomi</taxon>
        <taxon>Mammalia</taxon>
        <taxon>Eutheria</taxon>
        <taxon>Laurasiatheria</taxon>
        <taxon>Perissodactyla</taxon>
        <taxon>Equidae</taxon>
        <taxon>Equus</taxon>
    </lineage>
</organism>
<evidence type="ECO:0000259" key="4">
    <source>
        <dbReference type="SMART" id="SM00385"/>
    </source>
</evidence>
<dbReference type="InterPro" id="IPR036915">
    <property type="entry name" value="Cyclin-like_sf"/>
</dbReference>
<dbReference type="GO" id="GO:0005737">
    <property type="term" value="C:cytoplasm"/>
    <property type="evidence" value="ECO:0000318"/>
    <property type="project" value="GO_Central"/>
</dbReference>
<evidence type="ECO:0000313" key="6">
    <source>
        <dbReference type="Ensembl" id="ENSECAP00000079474.1"/>
    </source>
</evidence>
<dbReference type="GeneTree" id="ENSGT00920000149201"/>
<proteinExistence type="inferred from homology"/>
<feature type="domain" description="Cyclin C-terminal" evidence="5">
    <location>
        <begin position="231"/>
        <end position="343"/>
    </location>
</feature>
<dbReference type="Ensembl" id="ENSECAT00000128712.1">
    <property type="protein sequence ID" value="ENSECAP00000079474.1"/>
    <property type="gene ID" value="ENSECAG00000043373.2"/>
</dbReference>
<dbReference type="GO" id="GO:0005634">
    <property type="term" value="C:nucleus"/>
    <property type="evidence" value="ECO:0000318"/>
    <property type="project" value="GO_Central"/>
</dbReference>
<dbReference type="AlphaFoldDB" id="A0A9L0SWX5"/>
<dbReference type="Proteomes" id="UP000002281">
    <property type="component" value="Chromosome 10"/>
</dbReference>
<keyword evidence="1 2" id="KW-0195">Cyclin</keyword>
<protein>
    <submittedName>
        <fullName evidence="6">Cyclin P</fullName>
    </submittedName>
</protein>
<dbReference type="SMART" id="SM00385">
    <property type="entry name" value="CYCLIN"/>
    <property type="match status" value="1"/>
</dbReference>
<feature type="compositionally biased region" description="Pro residues" evidence="3">
    <location>
        <begin position="1"/>
        <end position="38"/>
    </location>
</feature>
<evidence type="ECO:0000256" key="2">
    <source>
        <dbReference type="RuleBase" id="RU000383"/>
    </source>
</evidence>
<evidence type="ECO:0000256" key="1">
    <source>
        <dbReference type="ARBA" id="ARBA00023127"/>
    </source>
</evidence>
<evidence type="ECO:0000259" key="5">
    <source>
        <dbReference type="SMART" id="SM01332"/>
    </source>
</evidence>
<dbReference type="CDD" id="cd20542">
    <property type="entry name" value="CYCLIN_CNTD2"/>
    <property type="match status" value="1"/>
</dbReference>
<dbReference type="Pfam" id="PF02984">
    <property type="entry name" value="Cyclin_C"/>
    <property type="match status" value="1"/>
</dbReference>
<dbReference type="GO" id="GO:0016538">
    <property type="term" value="F:cyclin-dependent protein serine/threonine kinase regulator activity"/>
    <property type="evidence" value="ECO:0000318"/>
    <property type="project" value="GO_Central"/>
</dbReference>
<reference evidence="6" key="3">
    <citation type="submission" date="2025-09" db="UniProtKB">
        <authorList>
            <consortium name="Ensembl"/>
        </authorList>
    </citation>
    <scope>IDENTIFICATION</scope>
    <source>
        <strain evidence="6">Thoroughbred</strain>
    </source>
</reference>
<dbReference type="GO" id="GO:0000082">
    <property type="term" value="P:G1/S transition of mitotic cell cycle"/>
    <property type="evidence" value="ECO:0000318"/>
    <property type="project" value="GO_Central"/>
</dbReference>
<sequence>MRRRGPAPPRASLPALTPPSPSPLQSPAAPLDPQPPSTPRADGVPAGTSVYAVRPPGPCAPPGLEEALSALGLEGEREYAGDIFAEVMVCRALPRRALPSTVTAEMRALVVDWLVQVHVRTWGRGRARPAAQLRALLLTRAPSQEYLGLAGDTLYLAVHLLDSYLRAGRVRLHRLQLLGVACLFVACKMEECVLPEPASLCLLGAGSFSRAELLRAERRILSRLDFRLHHPGPLLCLGLLSALARSGPQVTLLATYFLELSLLEAEAAGWEPARRAAAALSLAHRVLDGAGSGPEPALYSPAELGPLEPCMARAALRGPAPGRAAIFLKYARPQRRGTSLAAARLLRRPQPGPP</sequence>
<dbReference type="SUPFAM" id="SSF47954">
    <property type="entry name" value="Cyclin-like"/>
    <property type="match status" value="2"/>
</dbReference>
<keyword evidence="7" id="KW-1185">Reference proteome</keyword>
<dbReference type="InterPro" id="IPR039361">
    <property type="entry name" value="Cyclin"/>
</dbReference>
<dbReference type="InterPro" id="IPR013763">
    <property type="entry name" value="Cyclin-like_dom"/>
</dbReference>
<dbReference type="FunFam" id="1.10.472.10:FF:000098">
    <property type="entry name" value="Cyclin N-terminal domain containing 2"/>
    <property type="match status" value="1"/>
</dbReference>
<accession>A0A9L0SWX5</accession>
<feature type="domain" description="Cyclin-like" evidence="4">
    <location>
        <begin position="136"/>
        <end position="222"/>
    </location>
</feature>
<gene>
    <name evidence="6" type="primary">CCNP</name>
</gene>
<dbReference type="PANTHER" id="PTHR10177">
    <property type="entry name" value="CYCLINS"/>
    <property type="match status" value="1"/>
</dbReference>
<reference evidence="6 7" key="1">
    <citation type="journal article" date="2009" name="Science">
        <title>Genome sequence, comparative analysis, and population genetics of the domestic horse.</title>
        <authorList>
            <consortium name="Broad Institute Genome Sequencing Platform"/>
            <consortium name="Broad Institute Whole Genome Assembly Team"/>
            <person name="Wade C.M."/>
            <person name="Giulotto E."/>
            <person name="Sigurdsson S."/>
            <person name="Zoli M."/>
            <person name="Gnerre S."/>
            <person name="Imsland F."/>
            <person name="Lear T.L."/>
            <person name="Adelson D.L."/>
            <person name="Bailey E."/>
            <person name="Bellone R.R."/>
            <person name="Bloecker H."/>
            <person name="Distl O."/>
            <person name="Edgar R.C."/>
            <person name="Garber M."/>
            <person name="Leeb T."/>
            <person name="Mauceli E."/>
            <person name="MacLeod J.N."/>
            <person name="Penedo M.C.T."/>
            <person name="Raison J.M."/>
            <person name="Sharpe T."/>
            <person name="Vogel J."/>
            <person name="Andersson L."/>
            <person name="Antczak D.F."/>
            <person name="Biagi T."/>
            <person name="Binns M.M."/>
            <person name="Chowdhary B.P."/>
            <person name="Coleman S.J."/>
            <person name="Della Valle G."/>
            <person name="Fryc S."/>
            <person name="Guerin G."/>
            <person name="Hasegawa T."/>
            <person name="Hill E.W."/>
            <person name="Jurka J."/>
            <person name="Kiialainen A."/>
            <person name="Lindgren G."/>
            <person name="Liu J."/>
            <person name="Magnani E."/>
            <person name="Mickelson J.R."/>
            <person name="Murray J."/>
            <person name="Nergadze S.G."/>
            <person name="Onofrio R."/>
            <person name="Pedroni S."/>
            <person name="Piras M.F."/>
            <person name="Raudsepp T."/>
            <person name="Rocchi M."/>
            <person name="Roeed K.H."/>
            <person name="Ryder O.A."/>
            <person name="Searle S."/>
            <person name="Skow L."/>
            <person name="Swinburne J.E."/>
            <person name="Syvaenen A.C."/>
            <person name="Tozaki T."/>
            <person name="Valberg S.J."/>
            <person name="Vaudin M."/>
            <person name="White J.R."/>
            <person name="Zody M.C."/>
            <person name="Lander E.S."/>
            <person name="Lindblad-Toh K."/>
        </authorList>
    </citation>
    <scope>NUCLEOTIDE SEQUENCE [LARGE SCALE GENOMIC DNA]</scope>
    <source>
        <strain evidence="6 7">Thoroughbred</strain>
    </source>
</reference>